<keyword evidence="2" id="KW-0489">Methyltransferase</keyword>
<dbReference type="Pfam" id="PF13649">
    <property type="entry name" value="Methyltransf_25"/>
    <property type="match status" value="1"/>
</dbReference>
<gene>
    <name evidence="2" type="ORF">EV196_106283</name>
</gene>
<protein>
    <submittedName>
        <fullName evidence="2">Methyltransferase family protein</fullName>
    </submittedName>
</protein>
<dbReference type="SUPFAM" id="SSF53335">
    <property type="entry name" value="S-adenosyl-L-methionine-dependent methyltransferases"/>
    <property type="match status" value="1"/>
</dbReference>
<keyword evidence="3" id="KW-1185">Reference proteome</keyword>
<evidence type="ECO:0000313" key="3">
    <source>
        <dbReference type="Proteomes" id="UP000295455"/>
    </source>
</evidence>
<dbReference type="GO" id="GO:0008168">
    <property type="term" value="F:methyltransferase activity"/>
    <property type="evidence" value="ECO:0007669"/>
    <property type="project" value="UniProtKB-KW"/>
</dbReference>
<dbReference type="AlphaFoldDB" id="A0A4R1RH97"/>
<comment type="caution">
    <text evidence="2">The sequence shown here is derived from an EMBL/GenBank/DDBJ whole genome shotgun (WGS) entry which is preliminary data.</text>
</comment>
<organism evidence="2 3">
    <name type="scientific">Mariniflexile fucanivorans</name>
    <dbReference type="NCBI Taxonomy" id="264023"/>
    <lineage>
        <taxon>Bacteria</taxon>
        <taxon>Pseudomonadati</taxon>
        <taxon>Bacteroidota</taxon>
        <taxon>Flavobacteriia</taxon>
        <taxon>Flavobacteriales</taxon>
        <taxon>Flavobacteriaceae</taxon>
        <taxon>Mariniflexile</taxon>
    </lineage>
</organism>
<dbReference type="OrthoDB" id="9804312at2"/>
<dbReference type="InterPro" id="IPR029063">
    <property type="entry name" value="SAM-dependent_MTases_sf"/>
</dbReference>
<accession>A0A4R1RH97</accession>
<dbReference type="Proteomes" id="UP000295455">
    <property type="component" value="Unassembled WGS sequence"/>
</dbReference>
<dbReference type="GO" id="GO:0032259">
    <property type="term" value="P:methylation"/>
    <property type="evidence" value="ECO:0007669"/>
    <property type="project" value="UniProtKB-KW"/>
</dbReference>
<dbReference type="Gene3D" id="3.40.50.150">
    <property type="entry name" value="Vaccinia Virus protein VP39"/>
    <property type="match status" value="1"/>
</dbReference>
<dbReference type="EMBL" id="SLUP01000006">
    <property type="protein sequence ID" value="TCL65090.1"/>
    <property type="molecule type" value="Genomic_DNA"/>
</dbReference>
<evidence type="ECO:0000313" key="2">
    <source>
        <dbReference type="EMBL" id="TCL65090.1"/>
    </source>
</evidence>
<name>A0A4R1RH97_9FLAO</name>
<sequence>MKEMWDKRYSADEYAYGIAPNVFFKDAIKKYNLKGKMLLPAEGEGRNAVYAAKNGLDVTAFDISLEGKKKALKLCEKENVKIKYEVGDFFELDIINDNYDNAALIFAHFPPEILSKYHKKISELILPNGIILLEGFSKDHLKLSAENPNLGGPKNSDLLFSKESIQKDFPDFEIILLEEIHVELNEGDFHNGTGKVIRFIGRKK</sequence>
<proteinExistence type="predicted"/>
<feature type="domain" description="Methyltransferase" evidence="1">
    <location>
        <begin position="43"/>
        <end position="129"/>
    </location>
</feature>
<evidence type="ECO:0000259" key="1">
    <source>
        <dbReference type="Pfam" id="PF13649"/>
    </source>
</evidence>
<dbReference type="InterPro" id="IPR041698">
    <property type="entry name" value="Methyltransf_25"/>
</dbReference>
<keyword evidence="2" id="KW-0808">Transferase</keyword>
<dbReference type="RefSeq" id="WP_132218358.1">
    <property type="nucleotide sequence ID" value="NZ_OX156936.1"/>
</dbReference>
<reference evidence="2 3" key="1">
    <citation type="submission" date="2019-03" db="EMBL/GenBank/DDBJ databases">
        <title>Genomic Encyclopedia of Type Strains, Phase IV (KMG-IV): sequencing the most valuable type-strain genomes for metagenomic binning, comparative biology and taxonomic classification.</title>
        <authorList>
            <person name="Goeker M."/>
        </authorList>
    </citation>
    <scope>NUCLEOTIDE SEQUENCE [LARGE SCALE GENOMIC DNA]</scope>
    <source>
        <strain evidence="2 3">DSM 18792</strain>
    </source>
</reference>